<dbReference type="PANTHER" id="PTHR11927:SF9">
    <property type="entry name" value="L-FUCOSYLTRANSFERASE"/>
    <property type="match status" value="1"/>
</dbReference>
<evidence type="ECO:0000256" key="3">
    <source>
        <dbReference type="RuleBase" id="RU363129"/>
    </source>
</evidence>
<name>A0A553NCY3_TIGCA</name>
<comment type="similarity">
    <text evidence="3">Belongs to the glycosyltransferase 11 family.</text>
</comment>
<dbReference type="EC" id="2.4.1.-" evidence="3"/>
<proteinExistence type="inferred from homology"/>
<dbReference type="GO" id="GO:0032580">
    <property type="term" value="C:Golgi cisterna membrane"/>
    <property type="evidence" value="ECO:0007669"/>
    <property type="project" value="UniProtKB-SubCell"/>
</dbReference>
<dbReference type="PANTHER" id="PTHR11927">
    <property type="entry name" value="GALACTOSIDE 2-L-FUCOSYLTRANSFERASE"/>
    <property type="match status" value="1"/>
</dbReference>
<dbReference type="GO" id="GO:0008107">
    <property type="term" value="F:galactoside 2-alpha-L-fucosyltransferase activity"/>
    <property type="evidence" value="ECO:0007669"/>
    <property type="project" value="InterPro"/>
</dbReference>
<dbReference type="InterPro" id="IPR002516">
    <property type="entry name" value="Glyco_trans_11"/>
</dbReference>
<dbReference type="EMBL" id="VCGU01000458">
    <property type="protein sequence ID" value="TRY63275.1"/>
    <property type="molecule type" value="Genomic_DNA"/>
</dbReference>
<evidence type="ECO:0000256" key="1">
    <source>
        <dbReference type="ARBA" id="ARBA00022676"/>
    </source>
</evidence>
<gene>
    <name evidence="4" type="ORF">TCAL_04656</name>
</gene>
<protein>
    <recommendedName>
        <fullName evidence="3">L-Fucosyltransferase</fullName>
        <ecNumber evidence="3">2.4.1.-</ecNumber>
    </recommendedName>
</protein>
<dbReference type="GO" id="GO:0005975">
    <property type="term" value="P:carbohydrate metabolic process"/>
    <property type="evidence" value="ECO:0007669"/>
    <property type="project" value="InterPro"/>
</dbReference>
<evidence type="ECO:0000313" key="4">
    <source>
        <dbReference type="EMBL" id="TRY63275.1"/>
    </source>
</evidence>
<keyword evidence="3" id="KW-0735">Signal-anchor</keyword>
<keyword evidence="1 3" id="KW-0328">Glycosyltransferase</keyword>
<comment type="pathway">
    <text evidence="3">Protein modification; protein glycosylation.</text>
</comment>
<dbReference type="AlphaFoldDB" id="A0A553NCY3"/>
<evidence type="ECO:0000256" key="2">
    <source>
        <dbReference type="ARBA" id="ARBA00022679"/>
    </source>
</evidence>
<reference evidence="4 5" key="1">
    <citation type="journal article" date="2018" name="Nat. Ecol. Evol.">
        <title>Genomic signatures of mitonuclear coevolution across populations of Tigriopus californicus.</title>
        <authorList>
            <person name="Barreto F.S."/>
            <person name="Watson E.T."/>
            <person name="Lima T.G."/>
            <person name="Willett C.S."/>
            <person name="Edmands S."/>
            <person name="Li W."/>
            <person name="Burton R.S."/>
        </authorList>
    </citation>
    <scope>NUCLEOTIDE SEQUENCE [LARGE SCALE GENOMIC DNA]</scope>
    <source>
        <strain evidence="4 5">San Diego</strain>
    </source>
</reference>
<accession>A0A553NCY3</accession>
<comment type="subcellular location">
    <subcellularLocation>
        <location evidence="3">Golgi apparatus</location>
        <location evidence="3">Golgi stack membrane</location>
        <topology evidence="3">Single-pass type II membrane protein</topology>
    </subcellularLocation>
</comment>
<comment type="caution">
    <text evidence="4">The sequence shown here is derived from an EMBL/GenBank/DDBJ whole genome shotgun (WGS) entry which is preliminary data.</text>
</comment>
<dbReference type="Pfam" id="PF01531">
    <property type="entry name" value="Glyco_transf_11"/>
    <property type="match status" value="1"/>
</dbReference>
<dbReference type="CDD" id="cd11301">
    <property type="entry name" value="Fut1_Fut2_like"/>
    <property type="match status" value="1"/>
</dbReference>
<keyword evidence="5" id="KW-1185">Reference proteome</keyword>
<keyword evidence="3" id="KW-0333">Golgi apparatus</keyword>
<dbReference type="STRING" id="6832.A0A553NCY3"/>
<dbReference type="UniPathway" id="UPA00378"/>
<sequence>MEPSRFVSFGRGRLGNQMSSLATIIAFSQRLNITPFVTQEQAEMLWEYFDDLDLHVLEDEMPNYQDYRWINPFRLIDEHIWNFDYSILFSPDGSGASLLLGQTIEVGHYPNEVHMFRAITPSLQSVFRLKDRYVLNAQRNLELARSEFLEKRTTFHGNSEELEGSVIIKPEDISFVSIHIRRGDYAEHLKSLYHIGYVKPEYYSEAIEWFKGAFKCPLFFIVSDDLEWAENELGDCNGHCFYAGSRKSSSEFDPNVPLATSPEIGNDLALLSQVNHSIITYGTFGMWGALLAGGQTLLPKGFDNMKEVKEIRRANFRDWTFI</sequence>
<keyword evidence="3" id="KW-0812">Transmembrane</keyword>
<evidence type="ECO:0000313" key="5">
    <source>
        <dbReference type="Proteomes" id="UP000318571"/>
    </source>
</evidence>
<dbReference type="Proteomes" id="UP000318571">
    <property type="component" value="Chromosome 10"/>
</dbReference>
<organism evidence="4 5">
    <name type="scientific">Tigriopus californicus</name>
    <name type="common">Marine copepod</name>
    <dbReference type="NCBI Taxonomy" id="6832"/>
    <lineage>
        <taxon>Eukaryota</taxon>
        <taxon>Metazoa</taxon>
        <taxon>Ecdysozoa</taxon>
        <taxon>Arthropoda</taxon>
        <taxon>Crustacea</taxon>
        <taxon>Multicrustacea</taxon>
        <taxon>Hexanauplia</taxon>
        <taxon>Copepoda</taxon>
        <taxon>Harpacticoida</taxon>
        <taxon>Harpacticidae</taxon>
        <taxon>Tigriopus</taxon>
    </lineage>
</organism>
<keyword evidence="3" id="KW-0325">Glycoprotein</keyword>
<keyword evidence="2 3" id="KW-0808">Transferase</keyword>